<protein>
    <submittedName>
        <fullName evidence="2">Uncharacterized protein</fullName>
    </submittedName>
</protein>
<evidence type="ECO:0000256" key="1">
    <source>
        <dbReference type="ARBA" id="ARBA00009447"/>
    </source>
</evidence>
<dbReference type="GO" id="GO:0000145">
    <property type="term" value="C:exocyst"/>
    <property type="evidence" value="ECO:0007669"/>
    <property type="project" value="InterPro"/>
</dbReference>
<evidence type="ECO:0000313" key="2">
    <source>
        <dbReference type="EMBL" id="KMU77321.1"/>
    </source>
</evidence>
<evidence type="ECO:0000313" key="3">
    <source>
        <dbReference type="Proteomes" id="UP000054559"/>
    </source>
</evidence>
<dbReference type="EMBL" id="DS268154">
    <property type="protein sequence ID" value="KMU77321.1"/>
    <property type="molecule type" value="Genomic_DNA"/>
</dbReference>
<dbReference type="STRING" id="454286.A0A0J8QXY0"/>
<sequence>MTDYLSMIHPSLRDILIEELSDELLVHYLLCIRNRGAKFRRQDPFTEKFKDDILTLFAFFQQYPESFASTIKDRWRLVDWLLEAEKGEVVNVYEGFKREYWDLNLSWVEAVLRSRDDFERSMVSAVKAKAAELSVERGAETIMGRSIGDDWSLLDYLGQREHYIAGIPDAYMWSTV</sequence>
<dbReference type="GO" id="GO:0006887">
    <property type="term" value="P:exocytosis"/>
    <property type="evidence" value="ECO:0007669"/>
    <property type="project" value="InterPro"/>
</dbReference>
<dbReference type="InterPro" id="IPR042532">
    <property type="entry name" value="EXOC3/Sec6_C"/>
</dbReference>
<dbReference type="AlphaFoldDB" id="A0A0J8QXY0"/>
<name>A0A0J8QXY0_COCIT</name>
<dbReference type="Proteomes" id="UP000054559">
    <property type="component" value="Unassembled WGS sequence"/>
</dbReference>
<dbReference type="FunFam" id="1.10.357.70:FF:000005">
    <property type="entry name" value="Exocyst complex component Sec6"/>
    <property type="match status" value="1"/>
</dbReference>
<accession>A0A0J8QXY0</accession>
<dbReference type="Gene3D" id="1.10.357.70">
    <property type="entry name" value="Exocyst complex component Sec6, C-terminal domain"/>
    <property type="match status" value="1"/>
</dbReference>
<reference evidence="3" key="1">
    <citation type="journal article" date="2010" name="Genome Res.">
        <title>Population genomic sequencing of Coccidioides fungi reveals recent hybridization and transposon control.</title>
        <authorList>
            <person name="Neafsey D.E."/>
            <person name="Barker B.M."/>
            <person name="Sharpton T.J."/>
            <person name="Stajich J.E."/>
            <person name="Park D.J."/>
            <person name="Whiston E."/>
            <person name="Hung C.-Y."/>
            <person name="McMahan C."/>
            <person name="White J."/>
            <person name="Sykes S."/>
            <person name="Heiman D."/>
            <person name="Young S."/>
            <person name="Zeng Q."/>
            <person name="Abouelleil A."/>
            <person name="Aftuck L."/>
            <person name="Bessette D."/>
            <person name="Brown A."/>
            <person name="FitzGerald M."/>
            <person name="Lui A."/>
            <person name="Macdonald J.P."/>
            <person name="Priest M."/>
            <person name="Orbach M.J."/>
            <person name="Galgiani J.N."/>
            <person name="Kirkland T.N."/>
            <person name="Cole G.T."/>
            <person name="Birren B.W."/>
            <person name="Henn M.R."/>
            <person name="Taylor J.W."/>
            <person name="Rounsley S.D."/>
        </authorList>
    </citation>
    <scope>NUCLEOTIDE SEQUENCE [LARGE SCALE GENOMIC DNA]</scope>
    <source>
        <strain evidence="3">RMSCC 3703</strain>
    </source>
</reference>
<comment type="similarity">
    <text evidence="1">Belongs to the SEC6 family.</text>
</comment>
<organism evidence="2 3">
    <name type="scientific">Coccidioides immitis RMSCC 3703</name>
    <dbReference type="NCBI Taxonomy" id="454286"/>
    <lineage>
        <taxon>Eukaryota</taxon>
        <taxon>Fungi</taxon>
        <taxon>Dikarya</taxon>
        <taxon>Ascomycota</taxon>
        <taxon>Pezizomycotina</taxon>
        <taxon>Eurotiomycetes</taxon>
        <taxon>Eurotiomycetidae</taxon>
        <taxon>Onygenales</taxon>
        <taxon>Onygenaceae</taxon>
        <taxon>Coccidioides</taxon>
    </lineage>
</organism>
<proteinExistence type="inferred from homology"/>
<dbReference type="InterPro" id="IPR010326">
    <property type="entry name" value="EXOC3/Sec6"/>
</dbReference>
<dbReference type="Pfam" id="PF06046">
    <property type="entry name" value="Sec6"/>
    <property type="match status" value="1"/>
</dbReference>
<gene>
    <name evidence="2" type="ORF">CISG_06361</name>
</gene>